<dbReference type="GO" id="GO:0003700">
    <property type="term" value="F:DNA-binding transcription factor activity"/>
    <property type="evidence" value="ECO:0007669"/>
    <property type="project" value="InterPro"/>
</dbReference>
<dbReference type="SUPFAM" id="SSF46689">
    <property type="entry name" value="Homeodomain-like"/>
    <property type="match status" value="2"/>
</dbReference>
<dbReference type="InterPro" id="IPR003313">
    <property type="entry name" value="AraC-bd"/>
</dbReference>
<accession>A0A1E2VE27</accession>
<organism evidence="5 6">
    <name type="scientific">Terasakiispira papahanaumokuakeensis</name>
    <dbReference type="NCBI Taxonomy" id="197479"/>
    <lineage>
        <taxon>Bacteria</taxon>
        <taxon>Pseudomonadati</taxon>
        <taxon>Pseudomonadota</taxon>
        <taxon>Gammaproteobacteria</taxon>
        <taxon>Oceanospirillales</taxon>
        <taxon>Terasakiispira</taxon>
    </lineage>
</organism>
<evidence type="ECO:0000313" key="5">
    <source>
        <dbReference type="EMBL" id="ODC05260.1"/>
    </source>
</evidence>
<evidence type="ECO:0000256" key="1">
    <source>
        <dbReference type="ARBA" id="ARBA00023015"/>
    </source>
</evidence>
<dbReference type="PROSITE" id="PS01124">
    <property type="entry name" value="HTH_ARAC_FAMILY_2"/>
    <property type="match status" value="1"/>
</dbReference>
<dbReference type="OrthoDB" id="9809338at2"/>
<dbReference type="Proteomes" id="UP000094291">
    <property type="component" value="Unassembled WGS sequence"/>
</dbReference>
<evidence type="ECO:0000259" key="4">
    <source>
        <dbReference type="PROSITE" id="PS01124"/>
    </source>
</evidence>
<evidence type="ECO:0000313" key="6">
    <source>
        <dbReference type="Proteomes" id="UP000094291"/>
    </source>
</evidence>
<dbReference type="GO" id="GO:0043565">
    <property type="term" value="F:sequence-specific DNA binding"/>
    <property type="evidence" value="ECO:0007669"/>
    <property type="project" value="InterPro"/>
</dbReference>
<keyword evidence="1" id="KW-0805">Transcription regulation</keyword>
<dbReference type="Pfam" id="PF02311">
    <property type="entry name" value="AraC_binding"/>
    <property type="match status" value="1"/>
</dbReference>
<dbReference type="Gene3D" id="1.10.10.60">
    <property type="entry name" value="Homeodomain-like"/>
    <property type="match status" value="1"/>
</dbReference>
<dbReference type="SUPFAM" id="SSF51215">
    <property type="entry name" value="Regulatory protein AraC"/>
    <property type="match status" value="1"/>
</dbReference>
<dbReference type="Pfam" id="PF12833">
    <property type="entry name" value="HTH_18"/>
    <property type="match status" value="1"/>
</dbReference>
<gene>
    <name evidence="5" type="ORF">BFW38_07005</name>
</gene>
<keyword evidence="6" id="KW-1185">Reference proteome</keyword>
<protein>
    <submittedName>
        <fullName evidence="5">AraC family transcriptional regulator</fullName>
    </submittedName>
</protein>
<dbReference type="EMBL" id="MDTQ01000001">
    <property type="protein sequence ID" value="ODC05260.1"/>
    <property type="molecule type" value="Genomic_DNA"/>
</dbReference>
<evidence type="ECO:0000256" key="3">
    <source>
        <dbReference type="ARBA" id="ARBA00023163"/>
    </source>
</evidence>
<dbReference type="SMART" id="SM00342">
    <property type="entry name" value="HTH_ARAC"/>
    <property type="match status" value="1"/>
</dbReference>
<dbReference type="AlphaFoldDB" id="A0A1E2VE27"/>
<dbReference type="PANTHER" id="PTHR46796:SF2">
    <property type="entry name" value="TRANSCRIPTIONAL REGULATORY PROTEIN"/>
    <property type="match status" value="1"/>
</dbReference>
<dbReference type="PANTHER" id="PTHR46796">
    <property type="entry name" value="HTH-TYPE TRANSCRIPTIONAL ACTIVATOR RHAS-RELATED"/>
    <property type="match status" value="1"/>
</dbReference>
<reference evidence="5 6" key="1">
    <citation type="submission" date="2016-08" db="EMBL/GenBank/DDBJ databases">
        <authorList>
            <person name="Seilhamer J.J."/>
        </authorList>
    </citation>
    <scope>NUCLEOTIDE SEQUENCE [LARGE SCALE GENOMIC DNA]</scope>
    <source>
        <strain evidence="5 6">PH27A</strain>
    </source>
</reference>
<dbReference type="InterPro" id="IPR037923">
    <property type="entry name" value="HTH-like"/>
</dbReference>
<keyword evidence="2" id="KW-0238">DNA-binding</keyword>
<evidence type="ECO:0000256" key="2">
    <source>
        <dbReference type="ARBA" id="ARBA00023125"/>
    </source>
</evidence>
<comment type="caution">
    <text evidence="5">The sequence shown here is derived from an EMBL/GenBank/DDBJ whole genome shotgun (WGS) entry which is preliminary data.</text>
</comment>
<sequence length="277" mass="31873">MKTPTDKAEYRTLHELGGLECLKATYFRQHFSRHTHEGYTIGVIHEGAQRFLRGHDKYIAPSDSIILVNHDQVHDGHSATASHWSYDACYPTLEQLQQVLGQAGYAWHGSIYFPDPVVYDPELAGVLRHTFIQLYRSDNRLLKETLLYNALLLLIQRHAQPLPSPKEAPEAKQKVERIRAFLTDYSQQSISLEALSEMAEMSAWHLVKQFSHYVGLPPHAYQIQQRLRLAKQYLRQGVPLLDAALAAGFHDQSHMHRYFKRVFGVTPGQFRKGLYNQ</sequence>
<feature type="domain" description="HTH araC/xylS-type" evidence="4">
    <location>
        <begin position="176"/>
        <end position="273"/>
    </location>
</feature>
<name>A0A1E2VE27_9GAMM</name>
<dbReference type="STRING" id="197479.BFW38_07005"/>
<keyword evidence="3" id="KW-0804">Transcription</keyword>
<dbReference type="InterPro" id="IPR050204">
    <property type="entry name" value="AraC_XylS_family_regulators"/>
</dbReference>
<dbReference type="InterPro" id="IPR018060">
    <property type="entry name" value="HTH_AraC"/>
</dbReference>
<dbReference type="InterPro" id="IPR009057">
    <property type="entry name" value="Homeodomain-like_sf"/>
</dbReference>
<proteinExistence type="predicted"/>